<dbReference type="GO" id="GO:0000160">
    <property type="term" value="P:phosphorelay signal transduction system"/>
    <property type="evidence" value="ECO:0007669"/>
    <property type="project" value="InterPro"/>
</dbReference>
<dbReference type="PANTHER" id="PTHR43156:SF2">
    <property type="entry name" value="STAGE II SPORULATION PROTEIN E"/>
    <property type="match status" value="1"/>
</dbReference>
<proteinExistence type="predicted"/>
<dbReference type="Gene3D" id="3.60.40.10">
    <property type="entry name" value="PPM-type phosphatase domain"/>
    <property type="match status" value="1"/>
</dbReference>
<dbReference type="InterPro" id="IPR036457">
    <property type="entry name" value="PPM-type-like_dom_sf"/>
</dbReference>
<dbReference type="AlphaFoldDB" id="A0A561UIP5"/>
<evidence type="ECO:0000259" key="4">
    <source>
        <dbReference type="PROSITE" id="PS50110"/>
    </source>
</evidence>
<feature type="region of interest" description="Disordered" evidence="3">
    <location>
        <begin position="88"/>
        <end position="148"/>
    </location>
</feature>
<dbReference type="InterPro" id="IPR011006">
    <property type="entry name" value="CheY-like_superfamily"/>
</dbReference>
<dbReference type="InterPro" id="IPR052016">
    <property type="entry name" value="Bact_Sigma-Reg"/>
</dbReference>
<protein>
    <submittedName>
        <fullName evidence="5">Serine phosphatase RsbU (Regulator of sigma subunit)</fullName>
    </submittedName>
</protein>
<evidence type="ECO:0000256" key="3">
    <source>
        <dbReference type="SAM" id="MobiDB-lite"/>
    </source>
</evidence>
<evidence type="ECO:0000256" key="2">
    <source>
        <dbReference type="PROSITE-ProRule" id="PRU00169"/>
    </source>
</evidence>
<dbReference type="SUPFAM" id="SSF52172">
    <property type="entry name" value="CheY-like"/>
    <property type="match status" value="1"/>
</dbReference>
<dbReference type="Pfam" id="PF07228">
    <property type="entry name" value="SpoIIE"/>
    <property type="match status" value="2"/>
</dbReference>
<sequence>MPATGDGQGLGAESRSGAPAAAGVRQRLGAPCPDSTAPVVGEEALNGMNGLNSIHGLDTLEGLGRLGGTTAGLGELNGIADAARLPRHAGAQDTRDVPANTPNTPSTPAAQSAQTAQKSAQTAETGRRAESAAGTVAVPGPRAIRRPTGADRVVGGLKLLAIENEGTDTRLLEELVAASGTPVELHRAQGLTAAAALLAPVGRRGRQLPSDFSCVLLDLGAAPSAGSDAAHAAECDPLDGLREVLRLAPGAAVIVLTDAADTQLGADAVAAGAQDFLVRDATDGPLLARALRYAVERRRADESQRRLVEAELRGQENARLQRHLLPTPLLEGADLSFTRRYRPGRRRALLGGDFYDAVRTEDGTVHVVIGDVCGHGPDEAALGVALRIAWRTLVFAGLTGQTLLTTLQHVLEHERRNEEIFATLCMLVISPSGPSEHQPRHQAVTGTQAVTRRPAPGVGQQPLPSEGPATEYAQVYLAGHPAPLLLSGSESPTVLPSDQAGPALGLLACDDTEAAWPPYHLELPAGWSLMLYTDGLIEGRVGAGSRRLGQDGLLALIGDHQRHGLTRGRLVDGALAEVEELNGGALTDDVAVLLLERNQPHHLMG</sequence>
<reference evidence="5 6" key="1">
    <citation type="submission" date="2019-06" db="EMBL/GenBank/DDBJ databases">
        <title>Sequencing the genomes of 1000 actinobacteria strains.</title>
        <authorList>
            <person name="Klenk H.-P."/>
        </authorList>
    </citation>
    <scope>NUCLEOTIDE SEQUENCE [LARGE SCALE GENOMIC DNA]</scope>
    <source>
        <strain evidence="5 6">DSM 44826</strain>
    </source>
</reference>
<dbReference type="GO" id="GO:0016791">
    <property type="term" value="F:phosphatase activity"/>
    <property type="evidence" value="ECO:0007669"/>
    <property type="project" value="TreeGrafter"/>
</dbReference>
<organism evidence="5 6">
    <name type="scientific">Kitasatospora viridis</name>
    <dbReference type="NCBI Taxonomy" id="281105"/>
    <lineage>
        <taxon>Bacteria</taxon>
        <taxon>Bacillati</taxon>
        <taxon>Actinomycetota</taxon>
        <taxon>Actinomycetes</taxon>
        <taxon>Kitasatosporales</taxon>
        <taxon>Streptomycetaceae</taxon>
        <taxon>Kitasatospora</taxon>
    </lineage>
</organism>
<feature type="compositionally biased region" description="Gly residues" evidence="3">
    <location>
        <begin position="1"/>
        <end position="10"/>
    </location>
</feature>
<feature type="modified residue" description="4-aspartylphosphate" evidence="2">
    <location>
        <position position="218"/>
    </location>
</feature>
<dbReference type="Gene3D" id="3.40.50.2300">
    <property type="match status" value="1"/>
</dbReference>
<evidence type="ECO:0000313" key="5">
    <source>
        <dbReference type="EMBL" id="TWF99217.1"/>
    </source>
</evidence>
<dbReference type="InterPro" id="IPR001789">
    <property type="entry name" value="Sig_transdc_resp-reg_receiver"/>
</dbReference>
<dbReference type="SMART" id="SM00331">
    <property type="entry name" value="PP2C_SIG"/>
    <property type="match status" value="1"/>
</dbReference>
<evidence type="ECO:0000313" key="6">
    <source>
        <dbReference type="Proteomes" id="UP000317940"/>
    </source>
</evidence>
<dbReference type="InterPro" id="IPR001932">
    <property type="entry name" value="PPM-type_phosphatase-like_dom"/>
</dbReference>
<dbReference type="PANTHER" id="PTHR43156">
    <property type="entry name" value="STAGE II SPORULATION PROTEIN E-RELATED"/>
    <property type="match status" value="1"/>
</dbReference>
<keyword evidence="2" id="KW-0597">Phosphoprotein</keyword>
<dbReference type="Proteomes" id="UP000317940">
    <property type="component" value="Unassembled WGS sequence"/>
</dbReference>
<comment type="caution">
    <text evidence="5">The sequence shown here is derived from an EMBL/GenBank/DDBJ whole genome shotgun (WGS) entry which is preliminary data.</text>
</comment>
<feature type="compositionally biased region" description="Low complexity" evidence="3">
    <location>
        <begin position="98"/>
        <end position="123"/>
    </location>
</feature>
<evidence type="ECO:0000256" key="1">
    <source>
        <dbReference type="ARBA" id="ARBA00022801"/>
    </source>
</evidence>
<feature type="domain" description="Response regulatory" evidence="4">
    <location>
        <begin position="158"/>
        <end position="294"/>
    </location>
</feature>
<feature type="region of interest" description="Disordered" evidence="3">
    <location>
        <begin position="1"/>
        <end position="35"/>
    </location>
</feature>
<dbReference type="PROSITE" id="PS50110">
    <property type="entry name" value="RESPONSE_REGULATORY"/>
    <property type="match status" value="1"/>
</dbReference>
<keyword evidence="1" id="KW-0378">Hydrolase</keyword>
<name>A0A561UIP5_9ACTN</name>
<accession>A0A561UIP5</accession>
<dbReference type="EMBL" id="VIWT01000001">
    <property type="protein sequence ID" value="TWF99217.1"/>
    <property type="molecule type" value="Genomic_DNA"/>
</dbReference>
<keyword evidence="6" id="KW-1185">Reference proteome</keyword>
<gene>
    <name evidence="5" type="ORF">FHX73_113058</name>
</gene>